<dbReference type="InterPro" id="IPR000490">
    <property type="entry name" value="Glyco_hydro_17"/>
</dbReference>
<feature type="signal peptide" evidence="11">
    <location>
        <begin position="1"/>
        <end position="20"/>
    </location>
</feature>
<protein>
    <recommendedName>
        <fullName evidence="3">glucan endo-1,3-beta-D-glucosidase</fullName>
        <ecNumber evidence="3">3.2.1.39</ecNumber>
    </recommendedName>
    <alternativeName>
        <fullName evidence="6">(1-&gt;3)-beta-glucan endohydrolase</fullName>
    </alternativeName>
    <alternativeName>
        <fullName evidence="7">Beta-1,3-endoglucanase</fullName>
    </alternativeName>
</protein>
<gene>
    <name evidence="12" type="ORF">LITE_LOCUS15002</name>
</gene>
<dbReference type="Proteomes" id="UP001154282">
    <property type="component" value="Unassembled WGS sequence"/>
</dbReference>
<dbReference type="EC" id="3.2.1.39" evidence="3"/>
<keyword evidence="5 9" id="KW-0326">Glycosidase</keyword>
<dbReference type="EMBL" id="CAMGYJ010000005">
    <property type="protein sequence ID" value="CAI0411048.1"/>
    <property type="molecule type" value="Genomic_DNA"/>
</dbReference>
<comment type="similarity">
    <text evidence="2 8">Belongs to the glycosyl hydrolase 17 family.</text>
</comment>
<dbReference type="AlphaFoldDB" id="A0AAV0JNA4"/>
<evidence type="ECO:0000256" key="10">
    <source>
        <dbReference type="SAM" id="MobiDB-lite"/>
    </source>
</evidence>
<evidence type="ECO:0000256" key="3">
    <source>
        <dbReference type="ARBA" id="ARBA00012780"/>
    </source>
</evidence>
<comment type="caution">
    <text evidence="12">The sequence shown here is derived from an EMBL/GenBank/DDBJ whole genome shotgun (WGS) entry which is preliminary data.</text>
</comment>
<evidence type="ECO:0000256" key="11">
    <source>
        <dbReference type="SAM" id="SignalP"/>
    </source>
</evidence>
<evidence type="ECO:0000256" key="8">
    <source>
        <dbReference type="RuleBase" id="RU004335"/>
    </source>
</evidence>
<feature type="compositionally biased region" description="Low complexity" evidence="10">
    <location>
        <begin position="43"/>
        <end position="52"/>
    </location>
</feature>
<evidence type="ECO:0000313" key="12">
    <source>
        <dbReference type="EMBL" id="CAI0411048.1"/>
    </source>
</evidence>
<proteinExistence type="inferred from homology"/>
<accession>A0AAV0JNA4</accession>
<reference evidence="12" key="1">
    <citation type="submission" date="2022-08" db="EMBL/GenBank/DDBJ databases">
        <authorList>
            <person name="Gutierrez-Valencia J."/>
        </authorList>
    </citation>
    <scope>NUCLEOTIDE SEQUENCE</scope>
</reference>
<keyword evidence="13" id="KW-1185">Reference proteome</keyword>
<evidence type="ECO:0000256" key="6">
    <source>
        <dbReference type="ARBA" id="ARBA00033335"/>
    </source>
</evidence>
<evidence type="ECO:0000256" key="5">
    <source>
        <dbReference type="ARBA" id="ARBA00023295"/>
    </source>
</evidence>
<dbReference type="GO" id="GO:0042973">
    <property type="term" value="F:glucan endo-1,3-beta-D-glucosidase activity"/>
    <property type="evidence" value="ECO:0007669"/>
    <property type="project" value="UniProtKB-EC"/>
</dbReference>
<comment type="catalytic activity">
    <reaction evidence="1">
        <text>Hydrolysis of (1-&gt;3)-beta-D-glucosidic linkages in (1-&gt;3)-beta-D-glucans.</text>
        <dbReference type="EC" id="3.2.1.39"/>
    </reaction>
</comment>
<sequence>MDALLKLFHFLLLSLSSTLSAPSTSSASVIGVTYTSPLPSPPSSSTDGNSSLPTPPPQQRAHPEKIVSAVSDLRFGAVRLTHPDPNLVRAFAFTNTSLLLSIPNGLLPPLASNRTLAVNWLRAHVLPFYPRSKIATISVGEDAVAAPQISFLLPAIRNVHLALRDIGIRSISVSTTFSFIKIVTTAFPPSAATFQEPIGEAVIRPLLQFLEDTNSSFLVNLYPYNMYRLHFQIPLGLALFQGGNFNFRDDLATGVRYLNLFDMMVDAVVTSMAVAGHENIPLVVAETGWPSSAVDSAAADADANPAYAELYLKSLVAHLISGKGTPLRKEGVAQAYIYELVESDPKQQLPLQQGAHNWGILHPNMSKKYHFDFSSASRNNTIPLGRLLLLSTVVLASLLFQ</sequence>
<feature type="chain" id="PRO_5043717961" description="glucan endo-1,3-beta-D-glucosidase" evidence="11">
    <location>
        <begin position="21"/>
        <end position="401"/>
    </location>
</feature>
<organism evidence="12 13">
    <name type="scientific">Linum tenue</name>
    <dbReference type="NCBI Taxonomy" id="586396"/>
    <lineage>
        <taxon>Eukaryota</taxon>
        <taxon>Viridiplantae</taxon>
        <taxon>Streptophyta</taxon>
        <taxon>Embryophyta</taxon>
        <taxon>Tracheophyta</taxon>
        <taxon>Spermatophyta</taxon>
        <taxon>Magnoliopsida</taxon>
        <taxon>eudicotyledons</taxon>
        <taxon>Gunneridae</taxon>
        <taxon>Pentapetalae</taxon>
        <taxon>rosids</taxon>
        <taxon>fabids</taxon>
        <taxon>Malpighiales</taxon>
        <taxon>Linaceae</taxon>
        <taxon>Linum</taxon>
    </lineage>
</organism>
<evidence type="ECO:0000256" key="4">
    <source>
        <dbReference type="ARBA" id="ARBA00022801"/>
    </source>
</evidence>
<evidence type="ECO:0000313" key="13">
    <source>
        <dbReference type="Proteomes" id="UP001154282"/>
    </source>
</evidence>
<dbReference type="GO" id="GO:0005975">
    <property type="term" value="P:carbohydrate metabolic process"/>
    <property type="evidence" value="ECO:0007669"/>
    <property type="project" value="InterPro"/>
</dbReference>
<dbReference type="InterPro" id="IPR017853">
    <property type="entry name" value="GH"/>
</dbReference>
<dbReference type="Pfam" id="PF00332">
    <property type="entry name" value="Glyco_hydro_17"/>
    <property type="match status" value="1"/>
</dbReference>
<feature type="region of interest" description="Disordered" evidence="10">
    <location>
        <begin position="38"/>
        <end position="63"/>
    </location>
</feature>
<evidence type="ECO:0000256" key="1">
    <source>
        <dbReference type="ARBA" id="ARBA00000382"/>
    </source>
</evidence>
<dbReference type="PANTHER" id="PTHR32227">
    <property type="entry name" value="GLUCAN ENDO-1,3-BETA-GLUCOSIDASE BG1-RELATED-RELATED"/>
    <property type="match status" value="1"/>
</dbReference>
<evidence type="ECO:0000256" key="2">
    <source>
        <dbReference type="ARBA" id="ARBA00008773"/>
    </source>
</evidence>
<dbReference type="InterPro" id="IPR044965">
    <property type="entry name" value="Glyco_hydro_17_plant"/>
</dbReference>
<keyword evidence="4 9" id="KW-0378">Hydrolase</keyword>
<dbReference type="PROSITE" id="PS00587">
    <property type="entry name" value="GLYCOSYL_HYDROL_F17"/>
    <property type="match status" value="1"/>
</dbReference>
<evidence type="ECO:0000256" key="9">
    <source>
        <dbReference type="RuleBase" id="RU004336"/>
    </source>
</evidence>
<name>A0AAV0JNA4_9ROSI</name>
<dbReference type="SUPFAM" id="SSF51445">
    <property type="entry name" value="(Trans)glycosidases"/>
    <property type="match status" value="1"/>
</dbReference>
<keyword evidence="11" id="KW-0732">Signal</keyword>
<dbReference type="Gene3D" id="3.20.20.80">
    <property type="entry name" value="Glycosidases"/>
    <property type="match status" value="1"/>
</dbReference>
<evidence type="ECO:0000256" key="7">
    <source>
        <dbReference type="ARBA" id="ARBA00033417"/>
    </source>
</evidence>